<evidence type="ECO:0000256" key="1">
    <source>
        <dbReference type="ARBA" id="ARBA00022857"/>
    </source>
</evidence>
<sequence>MKAVRFHEHGGPEVLRYEDAPDPTIAPHEVLVKVKACALNHLDLWCRKGMLGITIPLPHICGSDIAGEVAAVGSIVTRITPGQRVVVSPGVSCGQCVHCLSGHDNLCHSYQIIGGYRIDGGYAEYVKVPEVNILLMPEGMSFEAAAAFPLTFLTAWNMLVNLAHVKRGDEVLVMGAGSGVGSAAIQIAKLLGAHVIAAAGGDEKLDKARALGADDGINYAGQDLVAEVRRLTAKRGADVIFEHVGGAVFEKLIPVLATGGRLVTCGATAGHLAQTDIRYLFMRQASIMGGFMGPKADLLQIVREIERGTLKPVVDRVFPLKDASEAQRAMEDRKLFGKLVLVV</sequence>
<proteinExistence type="predicted"/>
<dbReference type="Pfam" id="PF08240">
    <property type="entry name" value="ADH_N"/>
    <property type="match status" value="1"/>
</dbReference>
<dbReference type="OrthoDB" id="9787435at2"/>
<dbReference type="InterPro" id="IPR013149">
    <property type="entry name" value="ADH-like_C"/>
</dbReference>
<dbReference type="PANTHER" id="PTHR44154:SF1">
    <property type="entry name" value="QUINONE OXIDOREDUCTASE"/>
    <property type="match status" value="1"/>
</dbReference>
<evidence type="ECO:0000313" key="4">
    <source>
        <dbReference type="Proteomes" id="UP000241436"/>
    </source>
</evidence>
<dbReference type="GO" id="GO:0016491">
    <property type="term" value="F:oxidoreductase activity"/>
    <property type="evidence" value="ECO:0007669"/>
    <property type="project" value="InterPro"/>
</dbReference>
<dbReference type="Pfam" id="PF00107">
    <property type="entry name" value="ADH_zinc_N"/>
    <property type="match status" value="1"/>
</dbReference>
<accession>A0A2T4TW22</accession>
<keyword evidence="4" id="KW-1185">Reference proteome</keyword>
<reference evidence="3 4" key="1">
    <citation type="submission" date="2017-09" db="EMBL/GenBank/DDBJ databases">
        <title>Bloom of a denitrifying methanotroph, Candidatus Methylomirabilis limnetica, in a deep stratified lake.</title>
        <authorList>
            <person name="Graf J.S."/>
            <person name="Marchant H.K."/>
            <person name="Tienken D."/>
            <person name="Hach P.F."/>
            <person name="Brand A."/>
            <person name="Schubert C.J."/>
            <person name="Kuypers M.M."/>
            <person name="Milucka J."/>
        </authorList>
    </citation>
    <scope>NUCLEOTIDE SEQUENCE [LARGE SCALE GENOMIC DNA]</scope>
    <source>
        <strain evidence="3 4">Zug</strain>
    </source>
</reference>
<gene>
    <name evidence="3" type="ORF">CLG94_10380</name>
</gene>
<keyword evidence="1" id="KW-0521">NADP</keyword>
<dbReference type="InterPro" id="IPR036291">
    <property type="entry name" value="NAD(P)-bd_dom_sf"/>
</dbReference>
<dbReference type="AlphaFoldDB" id="A0A2T4TW22"/>
<protein>
    <submittedName>
        <fullName evidence="3">Alcohol dehydrogenase</fullName>
    </submittedName>
</protein>
<dbReference type="InterPro" id="IPR013154">
    <property type="entry name" value="ADH-like_N"/>
</dbReference>
<comment type="caution">
    <text evidence="3">The sequence shown here is derived from an EMBL/GenBank/DDBJ whole genome shotgun (WGS) entry which is preliminary data.</text>
</comment>
<dbReference type="RefSeq" id="WP_107563310.1">
    <property type="nucleotide sequence ID" value="NZ_NVQC01000026.1"/>
</dbReference>
<organism evidence="3 4">
    <name type="scientific">Candidatus Methylomirabilis limnetica</name>
    <dbReference type="NCBI Taxonomy" id="2033718"/>
    <lineage>
        <taxon>Bacteria</taxon>
        <taxon>Candidatus Methylomirabilota</taxon>
        <taxon>Candidatus Methylomirabilia</taxon>
        <taxon>Candidatus Methylomirabilales</taxon>
        <taxon>Candidatus Methylomirabilaceae</taxon>
        <taxon>Candidatus Methylomirabilis</taxon>
    </lineage>
</organism>
<dbReference type="Gene3D" id="3.40.50.720">
    <property type="entry name" value="NAD(P)-binding Rossmann-like Domain"/>
    <property type="match status" value="1"/>
</dbReference>
<dbReference type="InterPro" id="IPR011032">
    <property type="entry name" value="GroES-like_sf"/>
</dbReference>
<reference evidence="4" key="2">
    <citation type="journal article" date="2018" name="Environ. Microbiol.">
        <title>Bloom of a denitrifying methanotroph, 'Candidatus Methylomirabilis limnetica', in a deep stratified lake.</title>
        <authorList>
            <person name="Graf J.S."/>
            <person name="Mayr M.J."/>
            <person name="Marchant H.K."/>
            <person name="Tienken D."/>
            <person name="Hach P.F."/>
            <person name="Brand A."/>
            <person name="Schubert C.J."/>
            <person name="Kuypers M.M."/>
            <person name="Milucka J."/>
        </authorList>
    </citation>
    <scope>NUCLEOTIDE SEQUENCE [LARGE SCALE GENOMIC DNA]</scope>
    <source>
        <strain evidence="4">Zug</strain>
    </source>
</reference>
<dbReference type="Proteomes" id="UP000241436">
    <property type="component" value="Unassembled WGS sequence"/>
</dbReference>
<dbReference type="CDD" id="cd08266">
    <property type="entry name" value="Zn_ADH_like1"/>
    <property type="match status" value="1"/>
</dbReference>
<dbReference type="PANTHER" id="PTHR44154">
    <property type="entry name" value="QUINONE OXIDOREDUCTASE"/>
    <property type="match status" value="1"/>
</dbReference>
<feature type="domain" description="Enoyl reductase (ER)" evidence="2">
    <location>
        <begin position="10"/>
        <end position="341"/>
    </location>
</feature>
<dbReference type="InterPro" id="IPR051603">
    <property type="entry name" value="Zinc-ADH_QOR/CCCR"/>
</dbReference>
<dbReference type="EMBL" id="NVQC01000026">
    <property type="protein sequence ID" value="PTL35305.1"/>
    <property type="molecule type" value="Genomic_DNA"/>
</dbReference>
<dbReference type="SUPFAM" id="SSF51735">
    <property type="entry name" value="NAD(P)-binding Rossmann-fold domains"/>
    <property type="match status" value="1"/>
</dbReference>
<dbReference type="SMART" id="SM00829">
    <property type="entry name" value="PKS_ER"/>
    <property type="match status" value="1"/>
</dbReference>
<evidence type="ECO:0000259" key="2">
    <source>
        <dbReference type="SMART" id="SM00829"/>
    </source>
</evidence>
<evidence type="ECO:0000313" key="3">
    <source>
        <dbReference type="EMBL" id="PTL35305.1"/>
    </source>
</evidence>
<dbReference type="InterPro" id="IPR020843">
    <property type="entry name" value="ER"/>
</dbReference>
<name>A0A2T4TW22_9BACT</name>
<dbReference type="Gene3D" id="3.90.180.10">
    <property type="entry name" value="Medium-chain alcohol dehydrogenases, catalytic domain"/>
    <property type="match status" value="1"/>
</dbReference>
<dbReference type="SUPFAM" id="SSF50129">
    <property type="entry name" value="GroES-like"/>
    <property type="match status" value="1"/>
</dbReference>